<sequence length="337" mass="36069">MKLKFSTLHLLALSHVVAASPCRPQSSSVTTFDVITEGLTTTESVPFSETAVPLSSTAIEVEAETTESVVTFETVTASESATTFEATTASDTEAVLMESITSSGAATSSEATINKTSDTETESIPTSQGNVRSQTTTDSGAEIDTTTSESVTTFEPATPTSDVPIISTISFEPTATTSTLSQGPTNLLVNPSFEDDTISPWFKLINVGTYSLSTTQSRTGTQSASITARRPGGVPATLGFAQSIDLSLLEAGKPYEFSAYTKSTFRDQCASRTISCKSRDATVNYVIYRVEDDDWEYMKITCAWTQAQLDSGPRVLLSRLCRGLDWYIDDAMLVEAV</sequence>
<dbReference type="Pfam" id="PF02018">
    <property type="entry name" value="CBM_4_9"/>
    <property type="match status" value="1"/>
</dbReference>
<accession>A0ABQ8R5R3</accession>
<name>A0ABQ8R5R3_FUSEQ</name>
<feature type="region of interest" description="Disordered" evidence="2">
    <location>
        <begin position="101"/>
        <end position="159"/>
    </location>
</feature>
<evidence type="ECO:0000256" key="3">
    <source>
        <dbReference type="SAM" id="SignalP"/>
    </source>
</evidence>
<keyword evidence="3" id="KW-0732">Signal</keyword>
<feature type="compositionally biased region" description="Polar residues" evidence="2">
    <location>
        <begin position="122"/>
        <end position="159"/>
    </location>
</feature>
<evidence type="ECO:0000256" key="2">
    <source>
        <dbReference type="SAM" id="MobiDB-lite"/>
    </source>
</evidence>
<dbReference type="Proteomes" id="UP001152024">
    <property type="component" value="Unassembled WGS sequence"/>
</dbReference>
<protein>
    <recommendedName>
        <fullName evidence="4">CBM-cenC domain-containing protein</fullName>
    </recommendedName>
</protein>
<proteinExistence type="predicted"/>
<dbReference type="Gene3D" id="2.60.120.260">
    <property type="entry name" value="Galactose-binding domain-like"/>
    <property type="match status" value="1"/>
</dbReference>
<evidence type="ECO:0000313" key="6">
    <source>
        <dbReference type="Proteomes" id="UP001152024"/>
    </source>
</evidence>
<feature type="compositionally biased region" description="Low complexity" evidence="2">
    <location>
        <begin position="101"/>
        <end position="113"/>
    </location>
</feature>
<dbReference type="SUPFAM" id="SSF49785">
    <property type="entry name" value="Galactose-binding domain-like"/>
    <property type="match status" value="1"/>
</dbReference>
<evidence type="ECO:0000259" key="4">
    <source>
        <dbReference type="Pfam" id="PF02018"/>
    </source>
</evidence>
<feature type="chain" id="PRO_5046222001" description="CBM-cenC domain-containing protein" evidence="3">
    <location>
        <begin position="20"/>
        <end position="337"/>
    </location>
</feature>
<keyword evidence="1" id="KW-0378">Hydrolase</keyword>
<comment type="caution">
    <text evidence="5">The sequence shown here is derived from an EMBL/GenBank/DDBJ whole genome shotgun (WGS) entry which is preliminary data.</text>
</comment>
<organism evidence="5 6">
    <name type="scientific">Fusarium equiseti</name>
    <name type="common">Fusarium scirpi</name>
    <dbReference type="NCBI Taxonomy" id="61235"/>
    <lineage>
        <taxon>Eukaryota</taxon>
        <taxon>Fungi</taxon>
        <taxon>Dikarya</taxon>
        <taxon>Ascomycota</taxon>
        <taxon>Pezizomycotina</taxon>
        <taxon>Sordariomycetes</taxon>
        <taxon>Hypocreomycetidae</taxon>
        <taxon>Hypocreales</taxon>
        <taxon>Nectriaceae</taxon>
        <taxon>Fusarium</taxon>
        <taxon>Fusarium incarnatum-equiseti species complex</taxon>
    </lineage>
</organism>
<keyword evidence="6" id="KW-1185">Reference proteome</keyword>
<evidence type="ECO:0000313" key="5">
    <source>
        <dbReference type="EMBL" id="KAJ4127721.1"/>
    </source>
</evidence>
<feature type="signal peptide" evidence="3">
    <location>
        <begin position="1"/>
        <end position="19"/>
    </location>
</feature>
<dbReference type="InterPro" id="IPR003305">
    <property type="entry name" value="CenC_carb-bd"/>
</dbReference>
<evidence type="ECO:0000256" key="1">
    <source>
        <dbReference type="ARBA" id="ARBA00022801"/>
    </source>
</evidence>
<gene>
    <name evidence="5" type="ORF">NW768_007993</name>
</gene>
<dbReference type="InterPro" id="IPR008979">
    <property type="entry name" value="Galactose-bd-like_sf"/>
</dbReference>
<reference evidence="5" key="1">
    <citation type="submission" date="2022-09" db="EMBL/GenBank/DDBJ databases">
        <title>Fusarium specimens isolated from Avocado Roots.</title>
        <authorList>
            <person name="Stajich J."/>
            <person name="Roper C."/>
            <person name="Heimlech-Rivalta G."/>
        </authorList>
    </citation>
    <scope>NUCLEOTIDE SEQUENCE</scope>
    <source>
        <strain evidence="5">CF00095</strain>
    </source>
</reference>
<dbReference type="EMBL" id="JAOQBH010000012">
    <property type="protein sequence ID" value="KAJ4127721.1"/>
    <property type="molecule type" value="Genomic_DNA"/>
</dbReference>
<feature type="domain" description="CBM-cenC" evidence="4">
    <location>
        <begin position="186"/>
        <end position="298"/>
    </location>
</feature>